<dbReference type="OrthoDB" id="9794566at2"/>
<dbReference type="FunCoup" id="A0A212QUU9">
    <property type="interactions" value="359"/>
</dbReference>
<evidence type="ECO:0000256" key="1">
    <source>
        <dbReference type="ARBA" id="ARBA00005395"/>
    </source>
</evidence>
<comment type="similarity">
    <text evidence="1">Belongs to the acetyltransferase family. RimI subfamily.</text>
</comment>
<dbReference type="SUPFAM" id="SSF55729">
    <property type="entry name" value="Acyl-CoA N-acyltransferases (Nat)"/>
    <property type="match status" value="1"/>
</dbReference>
<name>A0A212QUU9_9CHLR</name>
<dbReference type="CDD" id="cd04301">
    <property type="entry name" value="NAT_SF"/>
    <property type="match status" value="1"/>
</dbReference>
<dbReference type="Gene3D" id="3.40.630.30">
    <property type="match status" value="1"/>
</dbReference>
<dbReference type="Pfam" id="PF00583">
    <property type="entry name" value="Acetyltransf_1"/>
    <property type="match status" value="1"/>
</dbReference>
<organism evidence="6 7">
    <name type="scientific">Thermoflexus hugenholtzii JAD2</name>
    <dbReference type="NCBI Taxonomy" id="877466"/>
    <lineage>
        <taxon>Bacteria</taxon>
        <taxon>Bacillati</taxon>
        <taxon>Chloroflexota</taxon>
        <taxon>Thermoflexia</taxon>
        <taxon>Thermoflexales</taxon>
        <taxon>Thermoflexaceae</taxon>
        <taxon>Thermoflexus</taxon>
    </lineage>
</organism>
<evidence type="ECO:0000256" key="4">
    <source>
        <dbReference type="ARBA" id="ARBA00023315"/>
    </source>
</evidence>
<keyword evidence="3 6" id="KW-0808">Transferase</keyword>
<dbReference type="RefSeq" id="WP_088570906.1">
    <property type="nucleotide sequence ID" value="NZ_FYEK01000024.1"/>
</dbReference>
<dbReference type="PANTHER" id="PTHR43420">
    <property type="entry name" value="ACETYLTRANSFERASE"/>
    <property type="match status" value="1"/>
</dbReference>
<dbReference type="InterPro" id="IPR016181">
    <property type="entry name" value="Acyl_CoA_acyltransferase"/>
</dbReference>
<dbReference type="EMBL" id="FYEK01000024">
    <property type="protein sequence ID" value="SNB63422.1"/>
    <property type="molecule type" value="Genomic_DNA"/>
</dbReference>
<dbReference type="InParanoid" id="A0A212QUU9"/>
<gene>
    <name evidence="6" type="ORF">SAMN02746019_00006360</name>
</gene>
<dbReference type="AlphaFoldDB" id="A0A212QUU9"/>
<dbReference type="PROSITE" id="PS51186">
    <property type="entry name" value="GNAT"/>
    <property type="match status" value="1"/>
</dbReference>
<protein>
    <submittedName>
        <fullName evidence="6">Ribosomal-protein-alanine N-acetyltransferase</fullName>
    </submittedName>
</protein>
<evidence type="ECO:0000313" key="7">
    <source>
        <dbReference type="Proteomes" id="UP000197025"/>
    </source>
</evidence>
<keyword evidence="4" id="KW-0012">Acyltransferase</keyword>
<dbReference type="NCBIfam" id="TIGR01575">
    <property type="entry name" value="rimI"/>
    <property type="match status" value="1"/>
</dbReference>
<accession>A0A212QUU9</accession>
<evidence type="ECO:0000256" key="2">
    <source>
        <dbReference type="ARBA" id="ARBA00022490"/>
    </source>
</evidence>
<evidence type="ECO:0000256" key="3">
    <source>
        <dbReference type="ARBA" id="ARBA00022679"/>
    </source>
</evidence>
<evidence type="ECO:0000259" key="5">
    <source>
        <dbReference type="PROSITE" id="PS51186"/>
    </source>
</evidence>
<dbReference type="InterPro" id="IPR000182">
    <property type="entry name" value="GNAT_dom"/>
</dbReference>
<sequence length="204" mass="23332">MPALAIPESVPFQIDPMRWEDVAEVMEIERRTFSMPWPMRAYEQELLRNPNAHYLVLRPRAVRTALPPQPSQRLPILGYGGFWLVPDEAHISTIAVDAPWRGRGLGELMFLALVEEAIAYGANLITLEVRASNAIAQRLYRKYGLEVVGRRPRYYRDNLEDALVMSVEEVRSAAYRERLEALKARLWARLQAAGPISLHRSTPN</sequence>
<keyword evidence="7" id="KW-1185">Reference proteome</keyword>
<proteinExistence type="inferred from homology"/>
<dbReference type="GO" id="GO:0008080">
    <property type="term" value="F:N-acetyltransferase activity"/>
    <property type="evidence" value="ECO:0007669"/>
    <property type="project" value="InterPro"/>
</dbReference>
<dbReference type="PANTHER" id="PTHR43420:SF44">
    <property type="entry name" value="ACETYLTRANSFERASE YPEA"/>
    <property type="match status" value="1"/>
</dbReference>
<keyword evidence="2" id="KW-0963">Cytoplasm</keyword>
<dbReference type="InterPro" id="IPR006464">
    <property type="entry name" value="AcTrfase_RimI/Ard1"/>
</dbReference>
<reference evidence="7" key="1">
    <citation type="submission" date="2017-06" db="EMBL/GenBank/DDBJ databases">
        <authorList>
            <person name="Varghese N."/>
            <person name="Submissions S."/>
        </authorList>
    </citation>
    <scope>NUCLEOTIDE SEQUENCE [LARGE SCALE GENOMIC DNA]</scope>
    <source>
        <strain evidence="7">JAD2</strain>
    </source>
</reference>
<dbReference type="InterPro" id="IPR050680">
    <property type="entry name" value="YpeA/RimI_acetyltransf"/>
</dbReference>
<dbReference type="Proteomes" id="UP000197025">
    <property type="component" value="Unassembled WGS sequence"/>
</dbReference>
<feature type="domain" description="N-acetyltransferase" evidence="5">
    <location>
        <begin position="12"/>
        <end position="170"/>
    </location>
</feature>
<evidence type="ECO:0000313" key="6">
    <source>
        <dbReference type="EMBL" id="SNB63422.1"/>
    </source>
</evidence>